<evidence type="ECO:0000313" key="3">
    <source>
        <dbReference type="Proteomes" id="UP000039324"/>
    </source>
</evidence>
<gene>
    <name evidence="1" type="ORF">PBRA_000360</name>
    <name evidence="2" type="ORF">PLBR_LOCUS4135</name>
</gene>
<dbReference type="EMBL" id="OVEO01000006">
    <property type="protein sequence ID" value="SPQ96920.1"/>
    <property type="molecule type" value="Genomic_DNA"/>
</dbReference>
<protein>
    <recommendedName>
        <fullName evidence="5">MHD domain-containing protein</fullName>
    </recommendedName>
</protein>
<keyword evidence="3" id="KW-1185">Reference proteome</keyword>
<reference evidence="1 3" key="1">
    <citation type="submission" date="2015-02" db="EMBL/GenBank/DDBJ databases">
        <authorList>
            <person name="Chooi Y.-H."/>
        </authorList>
    </citation>
    <scope>NUCLEOTIDE SEQUENCE [LARGE SCALE GENOMIC DNA]</scope>
    <source>
        <strain evidence="1">E3</strain>
    </source>
</reference>
<dbReference type="EMBL" id="CDSF01000001">
    <property type="protein sequence ID" value="CEO94575.1"/>
    <property type="molecule type" value="Genomic_DNA"/>
</dbReference>
<evidence type="ECO:0000313" key="1">
    <source>
        <dbReference type="EMBL" id="CEO94575.1"/>
    </source>
</evidence>
<geneLocation type="mitochondrion" evidence="2"/>
<proteinExistence type="predicted"/>
<name>A0A0G4IHM0_PLABS</name>
<evidence type="ECO:0000313" key="4">
    <source>
        <dbReference type="Proteomes" id="UP000290189"/>
    </source>
</evidence>
<dbReference type="Proteomes" id="UP000039324">
    <property type="component" value="Unassembled WGS sequence"/>
</dbReference>
<sequence>MASVRALWVVSVNAPRRLLLSRRFPTVDRRFTTQIGSDESVLKAIAGQDLTRSGVLAVRGASDDDVFVASASATFVVVVLGGRQVALLVEQAGRIRDFIEARLAPEDGWLDATVNVSLALARAMPFGTLLQDQLAIDSDPGIADPHLVLEETSQAFIDHEGTASDIVHVGEIRCERGRGVLPIPGVDDEGRGVVRVVSVHERVVVEGNDMSFSGRMTICKYVVPAPREYVSSCTFVMGASATNQAAIDVRVAARFEADVQDVTVSVPLRQGAVVVSGQGVIDGDIAWWRLGDVTQGSRIALAMAVRVPADTMRFDRYARLQFKAPPALDSVKVDQRRHSCEIRIWNRASSPAKQSA</sequence>
<dbReference type="Proteomes" id="UP000290189">
    <property type="component" value="Unassembled WGS sequence"/>
</dbReference>
<accession>A0A0G4IHM0</accession>
<evidence type="ECO:0000313" key="2">
    <source>
        <dbReference type="EMBL" id="SPQ96920.1"/>
    </source>
</evidence>
<evidence type="ECO:0008006" key="5">
    <source>
        <dbReference type="Google" id="ProtNLM"/>
    </source>
</evidence>
<dbReference type="AlphaFoldDB" id="A0A0G4IHM0"/>
<reference evidence="2 4" key="2">
    <citation type="submission" date="2018-03" db="EMBL/GenBank/DDBJ databases">
        <authorList>
            <person name="Fogelqvist J."/>
        </authorList>
    </citation>
    <scope>NUCLEOTIDE SEQUENCE [LARGE SCALE GENOMIC DNA]</scope>
</reference>
<keyword evidence="2" id="KW-0496">Mitochondrion</keyword>
<organism evidence="1 3">
    <name type="scientific">Plasmodiophora brassicae</name>
    <name type="common">Clubroot disease agent</name>
    <dbReference type="NCBI Taxonomy" id="37360"/>
    <lineage>
        <taxon>Eukaryota</taxon>
        <taxon>Sar</taxon>
        <taxon>Rhizaria</taxon>
        <taxon>Endomyxa</taxon>
        <taxon>Phytomyxea</taxon>
        <taxon>Plasmodiophorida</taxon>
        <taxon>Plasmodiophoridae</taxon>
        <taxon>Plasmodiophora</taxon>
    </lineage>
</organism>